<keyword evidence="2" id="KW-1185">Reference proteome</keyword>
<evidence type="ECO:0000313" key="2">
    <source>
        <dbReference type="Proteomes" id="UP001148018"/>
    </source>
</evidence>
<name>A0A9Q0E753_9TELE</name>
<reference evidence="1" key="1">
    <citation type="submission" date="2022-07" db="EMBL/GenBank/DDBJ databases">
        <title>Chromosome-level genome of Muraenolepis orangiensis.</title>
        <authorList>
            <person name="Kim J."/>
        </authorList>
    </citation>
    <scope>NUCLEOTIDE SEQUENCE</scope>
    <source>
        <strain evidence="1">KU_S4_2022</strain>
        <tissue evidence="1">Muscle</tissue>
    </source>
</reference>
<dbReference type="EMBL" id="JANIIK010000048">
    <property type="protein sequence ID" value="KAJ3600080.1"/>
    <property type="molecule type" value="Genomic_DNA"/>
</dbReference>
<protein>
    <submittedName>
        <fullName evidence="1">Uncharacterized protein</fullName>
    </submittedName>
</protein>
<accession>A0A9Q0E753</accession>
<evidence type="ECO:0000313" key="1">
    <source>
        <dbReference type="EMBL" id="KAJ3600080.1"/>
    </source>
</evidence>
<gene>
    <name evidence="1" type="ORF">NHX12_034032</name>
</gene>
<sequence length="76" mass="8733">MQPLCREAVSPWVRGFQTLSSRQMFFFFFLPDFQTLGGCLSEERLGIERALHIHGPYPTPTIPGAWSLPTRSDRLH</sequence>
<dbReference type="Proteomes" id="UP001148018">
    <property type="component" value="Unassembled WGS sequence"/>
</dbReference>
<comment type="caution">
    <text evidence="1">The sequence shown here is derived from an EMBL/GenBank/DDBJ whole genome shotgun (WGS) entry which is preliminary data.</text>
</comment>
<dbReference type="AlphaFoldDB" id="A0A9Q0E753"/>
<proteinExistence type="predicted"/>
<organism evidence="1 2">
    <name type="scientific">Muraenolepis orangiensis</name>
    <name type="common">Patagonian moray cod</name>
    <dbReference type="NCBI Taxonomy" id="630683"/>
    <lineage>
        <taxon>Eukaryota</taxon>
        <taxon>Metazoa</taxon>
        <taxon>Chordata</taxon>
        <taxon>Craniata</taxon>
        <taxon>Vertebrata</taxon>
        <taxon>Euteleostomi</taxon>
        <taxon>Actinopterygii</taxon>
        <taxon>Neopterygii</taxon>
        <taxon>Teleostei</taxon>
        <taxon>Neoteleostei</taxon>
        <taxon>Acanthomorphata</taxon>
        <taxon>Zeiogadaria</taxon>
        <taxon>Gadariae</taxon>
        <taxon>Gadiformes</taxon>
        <taxon>Muraenolepidoidei</taxon>
        <taxon>Muraenolepididae</taxon>
        <taxon>Muraenolepis</taxon>
    </lineage>
</organism>